<dbReference type="EMBL" id="GL945017">
    <property type="protein sequence ID" value="EGN57280.1"/>
    <property type="molecule type" value="Genomic_DNA"/>
</dbReference>
<dbReference type="eggNOG" id="COG1297">
    <property type="taxonomic scope" value="Bacteria"/>
</dbReference>
<feature type="transmembrane region" description="Helical" evidence="6">
    <location>
        <begin position="556"/>
        <end position="581"/>
    </location>
</feature>
<dbReference type="RefSeq" id="WP_007574704.1">
    <property type="nucleotide sequence ID" value="NZ_BPTS01000002.1"/>
</dbReference>
<dbReference type="GO" id="GO:0016020">
    <property type="term" value="C:membrane"/>
    <property type="evidence" value="ECO:0007669"/>
    <property type="project" value="UniProtKB-SubCell"/>
</dbReference>
<dbReference type="InterPro" id="IPR004813">
    <property type="entry name" value="OPT"/>
</dbReference>
<dbReference type="PANTHER" id="PTHR31645:SF0">
    <property type="entry name" value="OLIGOPEPTIDE TRANSPORTER YGL114W-RELATED"/>
    <property type="match status" value="1"/>
</dbReference>
<accession>F8N6H5</accession>
<feature type="transmembrane region" description="Helical" evidence="6">
    <location>
        <begin position="419"/>
        <end position="439"/>
    </location>
</feature>
<dbReference type="NCBIfam" id="TIGR00728">
    <property type="entry name" value="OPT_sfam"/>
    <property type="match status" value="1"/>
</dbReference>
<keyword evidence="4 6" id="KW-1133">Transmembrane helix</keyword>
<proteinExistence type="predicted"/>
<evidence type="ECO:0000256" key="2">
    <source>
        <dbReference type="ARBA" id="ARBA00022448"/>
    </source>
</evidence>
<feature type="transmembrane region" description="Helical" evidence="6">
    <location>
        <begin position="256"/>
        <end position="277"/>
    </location>
</feature>
<evidence type="ECO:0000256" key="6">
    <source>
        <dbReference type="SAM" id="Phobius"/>
    </source>
</evidence>
<name>F8N6H5_9BACT</name>
<sequence>MQEKEKEKEAVQLPDNAFRELKPGEDYTPIMRPDKIYPEVNTWSVTWGIVMAMLFSAAAAYLGLKVGQVFEAAIPIAIIAVGVSTAAKRNNALGENVIIQSIGACSGAVVAGAIFTLPAIYILQAKYPEMTSSFLKMFFASALGGVLGILFLIPFRKYFVSDMHGKYPFPEATATTQVLVSGEKGGDQAKPLLVAGIVGGLYDFIVSTFGWWNENFTSRVIGLGQELADKAKLVFKVNTGAAVLGLGYIVGLKYALYITLGSLTVWWLIVPGMSFIFHDQVLNMWDPTITATVGTMAPEEIFKAYARSIGIGGIAMAGIIGIIKSWGIIRGAVSLASKELKDNSAGAAMVKRTQRDIPFKVIAIGSMVTLLITFIFFWLGVMQGNLVFAVVGILLVTVIAFLFTTVAANAIAIVGSNPVSGMTLMTLILASVVMVAVGLRGPSGMLAALIMGGVVCTALSMAGSFITDLKIGYWLGTTPAKQETWKFLGTIISAATVVGVMIVLNKTYGFASGKLAAPQANAMAAVIDPLMNGVEAPWILYTIGAVIAIVLDRCHIPALAFALGMFIPLELNVPLVVGGAINRFVTTRSKDAAVNKARGEKGTLIASGFIAGGALMGVVSALLKFGGIELSVADQWWSNPLSEMTSLLAYVCLICYFIKATRVK</sequence>
<dbReference type="InterPro" id="IPR004814">
    <property type="entry name" value="Oligopep_transpt"/>
</dbReference>
<keyword evidence="5 6" id="KW-0472">Membrane</keyword>
<feature type="transmembrane region" description="Helical" evidence="6">
    <location>
        <begin position="134"/>
        <end position="155"/>
    </location>
</feature>
<feature type="transmembrane region" description="Helical" evidence="6">
    <location>
        <begin position="233"/>
        <end position="250"/>
    </location>
</feature>
<dbReference type="OrthoDB" id="9809340at2"/>
<dbReference type="Proteomes" id="UP000002772">
    <property type="component" value="Unassembled WGS sequence"/>
</dbReference>
<dbReference type="GO" id="GO:0035673">
    <property type="term" value="F:oligopeptide transmembrane transporter activity"/>
    <property type="evidence" value="ECO:0007669"/>
    <property type="project" value="InterPro"/>
</dbReference>
<comment type="subcellular location">
    <subcellularLocation>
        <location evidence="1">Membrane</location>
        <topology evidence="1">Multi-pass membrane protein</topology>
    </subcellularLocation>
</comment>
<feature type="transmembrane region" description="Helical" evidence="6">
    <location>
        <begin position="386"/>
        <end position="413"/>
    </location>
</feature>
<feature type="transmembrane region" description="Helical" evidence="6">
    <location>
        <begin position="309"/>
        <end position="329"/>
    </location>
</feature>
<feature type="transmembrane region" description="Helical" evidence="6">
    <location>
        <begin position="487"/>
        <end position="508"/>
    </location>
</feature>
<feature type="transmembrane region" description="Helical" evidence="6">
    <location>
        <begin position="602"/>
        <end position="625"/>
    </location>
</feature>
<dbReference type="InterPro" id="IPR045035">
    <property type="entry name" value="YSL-like"/>
</dbReference>
<evidence type="ECO:0000256" key="3">
    <source>
        <dbReference type="ARBA" id="ARBA00022692"/>
    </source>
</evidence>
<dbReference type="PANTHER" id="PTHR31645">
    <property type="entry name" value="OLIGOPEPTIDE TRANSPORTER YGL114W-RELATED"/>
    <property type="match status" value="1"/>
</dbReference>
<evidence type="ECO:0000313" key="7">
    <source>
        <dbReference type="EMBL" id="EGN57280.1"/>
    </source>
</evidence>
<dbReference type="AlphaFoldDB" id="F8N6H5"/>
<feature type="transmembrane region" description="Helical" evidence="6">
    <location>
        <begin position="192"/>
        <end position="212"/>
    </location>
</feature>
<reference evidence="8" key="1">
    <citation type="journal article" date="2011" name="Stand. Genomic Sci.">
        <title>Non-contiguous finished genome sequence of the opportunistic oral pathogen Prevotella multisaccharivorax type strain (PPPA20).</title>
        <authorList>
            <person name="Pati A."/>
            <person name="Gronow S."/>
            <person name="Lu M."/>
            <person name="Lapidus A."/>
            <person name="Nolan M."/>
            <person name="Lucas S."/>
            <person name="Hammon N."/>
            <person name="Deshpande S."/>
            <person name="Cheng J.F."/>
            <person name="Tapia R."/>
            <person name="Han C."/>
            <person name="Goodwin L."/>
            <person name="Pitluck S."/>
            <person name="Liolios K."/>
            <person name="Pagani I."/>
            <person name="Mavromatis K."/>
            <person name="Mikhailova N."/>
            <person name="Huntemann M."/>
            <person name="Chen A."/>
            <person name="Palaniappan K."/>
            <person name="Land M."/>
            <person name="Hauser L."/>
            <person name="Detter J.C."/>
            <person name="Brambilla E.M."/>
            <person name="Rohde M."/>
            <person name="Goker M."/>
            <person name="Woyke T."/>
            <person name="Bristow J."/>
            <person name="Eisen J.A."/>
            <person name="Markowitz V."/>
            <person name="Hugenholtz P."/>
            <person name="Kyrpides N.C."/>
            <person name="Klenk H.P."/>
            <person name="Ivanova N."/>
        </authorList>
    </citation>
    <scope>NUCLEOTIDE SEQUENCE [LARGE SCALE GENOMIC DNA]</scope>
    <source>
        <strain evidence="8">DSM 17128</strain>
    </source>
</reference>
<evidence type="ECO:0000256" key="1">
    <source>
        <dbReference type="ARBA" id="ARBA00004141"/>
    </source>
</evidence>
<dbReference type="Pfam" id="PF03169">
    <property type="entry name" value="OPT"/>
    <property type="match status" value="1"/>
</dbReference>
<organism evidence="7 8">
    <name type="scientific">Hallella multisaccharivorax DSM 17128</name>
    <dbReference type="NCBI Taxonomy" id="688246"/>
    <lineage>
        <taxon>Bacteria</taxon>
        <taxon>Pseudomonadati</taxon>
        <taxon>Bacteroidota</taxon>
        <taxon>Bacteroidia</taxon>
        <taxon>Bacteroidales</taxon>
        <taxon>Prevotellaceae</taxon>
        <taxon>Hallella</taxon>
    </lineage>
</organism>
<keyword evidence="2" id="KW-0813">Transport</keyword>
<dbReference type="NCBIfam" id="TIGR00733">
    <property type="entry name" value="OPT family oligopeptide transporter"/>
    <property type="match status" value="1"/>
</dbReference>
<evidence type="ECO:0000313" key="8">
    <source>
        <dbReference type="Proteomes" id="UP000002772"/>
    </source>
</evidence>
<protein>
    <submittedName>
        <fullName evidence="7">Oligopeptide transporter, OPT family</fullName>
    </submittedName>
</protein>
<feature type="transmembrane region" description="Helical" evidence="6">
    <location>
        <begin position="357"/>
        <end position="379"/>
    </location>
</feature>
<dbReference type="HOGENOM" id="CLU_018238_0_0_10"/>
<feature type="transmembrane region" description="Helical" evidence="6">
    <location>
        <begin position="69"/>
        <end position="87"/>
    </location>
</feature>
<feature type="transmembrane region" description="Helical" evidence="6">
    <location>
        <begin position="446"/>
        <end position="467"/>
    </location>
</feature>
<evidence type="ECO:0000256" key="4">
    <source>
        <dbReference type="ARBA" id="ARBA00022989"/>
    </source>
</evidence>
<gene>
    <name evidence="7" type="ORF">Premu_1876</name>
</gene>
<feature type="transmembrane region" description="Helical" evidence="6">
    <location>
        <begin position="43"/>
        <end position="62"/>
    </location>
</feature>
<evidence type="ECO:0000256" key="5">
    <source>
        <dbReference type="ARBA" id="ARBA00023136"/>
    </source>
</evidence>
<dbReference type="STRING" id="688246.Premu_1876"/>
<keyword evidence="3 6" id="KW-0812">Transmembrane</keyword>
<keyword evidence="8" id="KW-1185">Reference proteome</keyword>
<feature type="transmembrane region" description="Helical" evidence="6">
    <location>
        <begin position="637"/>
        <end position="658"/>
    </location>
</feature>
<feature type="transmembrane region" description="Helical" evidence="6">
    <location>
        <begin position="99"/>
        <end position="122"/>
    </location>
</feature>